<dbReference type="Pfam" id="PF00117">
    <property type="entry name" value="GATase"/>
    <property type="match status" value="1"/>
</dbReference>
<keyword evidence="7 11" id="KW-0315">Glutamine amidotransferase</keyword>
<dbReference type="GO" id="GO:0004359">
    <property type="term" value="F:glutaminase activity"/>
    <property type="evidence" value="ECO:0007669"/>
    <property type="project" value="RHEA"/>
</dbReference>
<sequence length="363" mass="39958">MNNSKLKSKIALEDGRVFEGFSFGASGERYGEVVFNTSISGYQEILTDPSYRGQIVVMTYPLIGNYGVNKEDIESRKIWLEGFIAREYTAIPSNWRSEKTLSTYLKENGILGLEDVDTRAITRNLRIQGAMRAVISTEDLDNESLVQKAKNSPSLVGRDLVKEVTCSAPYKFNNIGKFKVAVIDCGVKLNILRNLSAKNCELTVFPATSSAKEILAGNPNGVFLSNGPGDPEAVPYVFKTVSEILGKIPVFGICLGHQMLALALGGKTYKLKFGHHGANHPVKDLIRGDVSITSQNHGFAVDTDSIKSKGVEITHINLNDNTVEGMESKKYKFFSVQYHPEAAPGPRDAAYLFDKFIENMKSN</sequence>
<evidence type="ECO:0000256" key="2">
    <source>
        <dbReference type="ARBA" id="ARBA00005077"/>
    </source>
</evidence>
<evidence type="ECO:0000256" key="3">
    <source>
        <dbReference type="ARBA" id="ARBA00007800"/>
    </source>
</evidence>
<feature type="binding site" evidence="11">
    <location>
        <position position="298"/>
    </location>
    <ligand>
        <name>L-glutamine</name>
        <dbReference type="ChEBI" id="CHEBI:58359"/>
    </ligand>
</feature>
<proteinExistence type="inferred from homology"/>
<keyword evidence="11" id="KW-0028">Amino-acid biosynthesis</keyword>
<dbReference type="InterPro" id="IPR017926">
    <property type="entry name" value="GATASE"/>
</dbReference>
<feature type="binding site" evidence="11">
    <location>
        <position position="227"/>
    </location>
    <ligand>
        <name>L-glutamine</name>
        <dbReference type="ChEBI" id="CHEBI:58359"/>
    </ligand>
</feature>
<dbReference type="SUPFAM" id="SSF52021">
    <property type="entry name" value="Carbamoyl phosphate synthetase, small subunit N-terminal domain"/>
    <property type="match status" value="1"/>
</dbReference>
<dbReference type="PRINTS" id="PR00097">
    <property type="entry name" value="ANTSNTHASEII"/>
</dbReference>
<feature type="binding site" evidence="11">
    <location>
        <position position="50"/>
    </location>
    <ligand>
        <name>L-glutamine</name>
        <dbReference type="ChEBI" id="CHEBI:58359"/>
    </ligand>
</feature>
<dbReference type="UniPathway" id="UPA00068">
    <property type="reaction ID" value="UER00171"/>
</dbReference>
<evidence type="ECO:0000259" key="12">
    <source>
        <dbReference type="SMART" id="SM01097"/>
    </source>
</evidence>
<dbReference type="AlphaFoldDB" id="A0A0F0CRU2"/>
<comment type="similarity">
    <text evidence="3 11">Belongs to the CarA family.</text>
</comment>
<evidence type="ECO:0000256" key="11">
    <source>
        <dbReference type="HAMAP-Rule" id="MF_01209"/>
    </source>
</evidence>
<dbReference type="NCBIfam" id="TIGR01368">
    <property type="entry name" value="CPSaseIIsmall"/>
    <property type="match status" value="1"/>
</dbReference>
<feature type="active site" evidence="11">
    <location>
        <position position="339"/>
    </location>
</feature>
<feature type="binding site" evidence="11">
    <location>
        <position position="255"/>
    </location>
    <ligand>
        <name>L-glutamine</name>
        <dbReference type="ChEBI" id="CHEBI:58359"/>
    </ligand>
</feature>
<dbReference type="UniPathway" id="UPA00070">
    <property type="reaction ID" value="UER00115"/>
</dbReference>
<dbReference type="NCBIfam" id="NF009475">
    <property type="entry name" value="PRK12838.1"/>
    <property type="match status" value="1"/>
</dbReference>
<feature type="binding site" evidence="11">
    <location>
        <position position="229"/>
    </location>
    <ligand>
        <name>L-glutamine</name>
        <dbReference type="ChEBI" id="CHEBI:58359"/>
    </ligand>
</feature>
<keyword evidence="11" id="KW-0055">Arginine biosynthesis</keyword>
<dbReference type="SUPFAM" id="SSF52317">
    <property type="entry name" value="Class I glutamine amidotransferase-like"/>
    <property type="match status" value="1"/>
</dbReference>
<dbReference type="GO" id="GO:0004088">
    <property type="term" value="F:carbamoyl-phosphate synthase (glutamine-hydrolyzing) activity"/>
    <property type="evidence" value="ECO:0007669"/>
    <property type="project" value="UniProtKB-UniRule"/>
</dbReference>
<feature type="domain" description="Carbamoyl-phosphate synthase small subunit N-terminal" evidence="12">
    <location>
        <begin position="6"/>
        <end position="136"/>
    </location>
</feature>
<comment type="subunit">
    <text evidence="11">Composed of two chains; the small (or glutamine) chain promotes the hydrolysis of glutamine to ammonia, which is used by the large (or ammonia) chain to synthesize carbamoyl phosphate. Tetramer of heterodimers (alpha,beta)4.</text>
</comment>
<evidence type="ECO:0000256" key="5">
    <source>
        <dbReference type="ARBA" id="ARBA00022741"/>
    </source>
</evidence>
<dbReference type="EC" id="6.3.5.5" evidence="11"/>
<feature type="active site" description="Nucleophile" evidence="11">
    <location>
        <position position="254"/>
    </location>
</feature>
<evidence type="ECO:0000313" key="14">
    <source>
        <dbReference type="Proteomes" id="UP000033428"/>
    </source>
</evidence>
<dbReference type="InterPro" id="IPR036480">
    <property type="entry name" value="CarbP_synth_ssu_N_sf"/>
</dbReference>
<dbReference type="Proteomes" id="UP000033428">
    <property type="component" value="Unassembled WGS sequence"/>
</dbReference>
<dbReference type="InterPro" id="IPR002474">
    <property type="entry name" value="CarbamoylP_synth_ssu_N"/>
</dbReference>
<comment type="catalytic activity">
    <reaction evidence="9 11">
        <text>hydrogencarbonate + L-glutamine + 2 ATP + H2O = carbamoyl phosphate + L-glutamate + 2 ADP + phosphate + 2 H(+)</text>
        <dbReference type="Rhea" id="RHEA:18633"/>
        <dbReference type="ChEBI" id="CHEBI:15377"/>
        <dbReference type="ChEBI" id="CHEBI:15378"/>
        <dbReference type="ChEBI" id="CHEBI:17544"/>
        <dbReference type="ChEBI" id="CHEBI:29985"/>
        <dbReference type="ChEBI" id="CHEBI:30616"/>
        <dbReference type="ChEBI" id="CHEBI:43474"/>
        <dbReference type="ChEBI" id="CHEBI:58228"/>
        <dbReference type="ChEBI" id="CHEBI:58359"/>
        <dbReference type="ChEBI" id="CHEBI:456216"/>
        <dbReference type="EC" id="6.3.5.5"/>
    </reaction>
</comment>
<accession>A0A0F0CRU2</accession>
<comment type="pathway">
    <text evidence="2 11">Amino-acid biosynthesis; L-arginine biosynthesis; carbamoyl phosphate from bicarbonate: step 1/1.</text>
</comment>
<dbReference type="InterPro" id="IPR029062">
    <property type="entry name" value="Class_I_gatase-like"/>
</dbReference>
<dbReference type="GO" id="GO:0044205">
    <property type="term" value="P:'de novo' UMP biosynthetic process"/>
    <property type="evidence" value="ECO:0007669"/>
    <property type="project" value="UniProtKB-UniRule"/>
</dbReference>
<dbReference type="GO" id="GO:0006526">
    <property type="term" value="P:L-arginine biosynthetic process"/>
    <property type="evidence" value="ECO:0007669"/>
    <property type="project" value="UniProtKB-UniRule"/>
</dbReference>
<gene>
    <name evidence="11" type="primary">carA</name>
    <name evidence="13" type="ORF">OMAG_000048</name>
</gene>
<dbReference type="EMBL" id="JYNY01000016">
    <property type="protein sequence ID" value="KJJ86058.1"/>
    <property type="molecule type" value="Genomic_DNA"/>
</dbReference>
<evidence type="ECO:0000256" key="9">
    <source>
        <dbReference type="ARBA" id="ARBA00048816"/>
    </source>
</evidence>
<dbReference type="PROSITE" id="PS51273">
    <property type="entry name" value="GATASE_TYPE_1"/>
    <property type="match status" value="1"/>
</dbReference>
<feature type="binding site" evidence="11">
    <location>
        <position position="258"/>
    </location>
    <ligand>
        <name>L-glutamine</name>
        <dbReference type="ChEBI" id="CHEBI:58359"/>
    </ligand>
</feature>
<evidence type="ECO:0000256" key="7">
    <source>
        <dbReference type="ARBA" id="ARBA00022962"/>
    </source>
</evidence>
<dbReference type="PRINTS" id="PR00099">
    <property type="entry name" value="CPSGATASE"/>
</dbReference>
<organism evidence="13 14">
    <name type="scientific">Candidatus Omnitrophus magneticus</name>
    <dbReference type="NCBI Taxonomy" id="1609969"/>
    <lineage>
        <taxon>Bacteria</taxon>
        <taxon>Pseudomonadati</taxon>
        <taxon>Candidatus Omnitrophota</taxon>
        <taxon>Candidatus Omnitrophus</taxon>
    </lineage>
</organism>
<keyword evidence="8 11" id="KW-0665">Pyrimidine biosynthesis</keyword>
<evidence type="ECO:0000256" key="1">
    <source>
        <dbReference type="ARBA" id="ARBA00004812"/>
    </source>
</evidence>
<keyword evidence="4 11" id="KW-0436">Ligase</keyword>
<evidence type="ECO:0000256" key="8">
    <source>
        <dbReference type="ARBA" id="ARBA00022975"/>
    </source>
</evidence>
<dbReference type="Gene3D" id="3.50.30.20">
    <property type="entry name" value="Carbamoyl-phosphate synthase small subunit, N-terminal domain"/>
    <property type="match status" value="1"/>
</dbReference>
<dbReference type="Gene3D" id="3.40.50.880">
    <property type="match status" value="1"/>
</dbReference>
<keyword evidence="6 11" id="KW-0067">ATP-binding</keyword>
<feature type="active site" evidence="11">
    <location>
        <position position="341"/>
    </location>
</feature>
<feature type="binding site" evidence="11">
    <location>
        <position position="299"/>
    </location>
    <ligand>
        <name>L-glutamine</name>
        <dbReference type="ChEBI" id="CHEBI:58359"/>
    </ligand>
</feature>
<dbReference type="PRINTS" id="PR00096">
    <property type="entry name" value="GATASE"/>
</dbReference>
<keyword evidence="14" id="KW-1185">Reference proteome</keyword>
<comment type="function">
    <text evidence="11">Small subunit of the glutamine-dependent carbamoyl phosphate synthetase (CPSase). CPSase catalyzes the formation of carbamoyl phosphate from the ammonia moiety of glutamine, carbonate, and phosphate donated by ATP, constituting the first step of 2 biosynthetic pathways, one leading to arginine and/or urea and the other to pyrimidine nucleotides. The small subunit (glutamine amidotransferase) binds and cleaves glutamine to supply the large subunit with the substrate ammonia.</text>
</comment>
<evidence type="ECO:0000256" key="6">
    <source>
        <dbReference type="ARBA" id="ARBA00022840"/>
    </source>
</evidence>
<dbReference type="PATRIC" id="fig|1609969.3.peg.61"/>
<comment type="caution">
    <text evidence="13">The sequence shown here is derived from an EMBL/GenBank/DDBJ whole genome shotgun (WGS) entry which is preliminary data.</text>
</comment>
<dbReference type="HAMAP" id="MF_01209">
    <property type="entry name" value="CPSase_S_chain"/>
    <property type="match status" value="1"/>
</dbReference>
<dbReference type="InterPro" id="IPR035686">
    <property type="entry name" value="CPSase_GATase1"/>
</dbReference>
<evidence type="ECO:0000256" key="4">
    <source>
        <dbReference type="ARBA" id="ARBA00022598"/>
    </source>
</evidence>
<dbReference type="InterPro" id="IPR050472">
    <property type="entry name" value="Anth_synth/Amidotransfase"/>
</dbReference>
<reference evidence="13 14" key="1">
    <citation type="submission" date="2015-02" db="EMBL/GenBank/DDBJ databases">
        <title>Single-cell genomics of uncultivated deep-branching MTB reveals a conserved set of magnetosome genes.</title>
        <authorList>
            <person name="Kolinko S."/>
            <person name="Richter M."/>
            <person name="Glockner F.O."/>
            <person name="Brachmann A."/>
            <person name="Schuler D."/>
        </authorList>
    </citation>
    <scope>NUCLEOTIDE SEQUENCE [LARGE SCALE GENOMIC DNA]</scope>
    <source>
        <strain evidence="13">SKK-01</strain>
    </source>
</reference>
<dbReference type="Pfam" id="PF00988">
    <property type="entry name" value="CPSase_sm_chain"/>
    <property type="match status" value="1"/>
</dbReference>
<feature type="binding site" evidence="11">
    <location>
        <position position="296"/>
    </location>
    <ligand>
        <name>L-glutamine</name>
        <dbReference type="ChEBI" id="CHEBI:58359"/>
    </ligand>
</feature>
<comment type="pathway">
    <text evidence="1 11">Pyrimidine metabolism; UMP biosynthesis via de novo pathway; (S)-dihydroorotate from bicarbonate: step 1/3.</text>
</comment>
<dbReference type="PANTHER" id="PTHR43418">
    <property type="entry name" value="MULTIFUNCTIONAL TRYPTOPHAN BIOSYNTHESIS PROTEIN-RELATED"/>
    <property type="match status" value="1"/>
</dbReference>
<keyword evidence="5 11" id="KW-0547">Nucleotide-binding</keyword>
<feature type="region of interest" description="CPSase" evidence="11">
    <location>
        <begin position="1"/>
        <end position="178"/>
    </location>
</feature>
<dbReference type="CDD" id="cd01744">
    <property type="entry name" value="GATase1_CPSase"/>
    <property type="match status" value="1"/>
</dbReference>
<dbReference type="GO" id="GO:0006541">
    <property type="term" value="P:glutamine metabolic process"/>
    <property type="evidence" value="ECO:0007669"/>
    <property type="project" value="InterPro"/>
</dbReference>
<comment type="catalytic activity">
    <reaction evidence="10 11">
        <text>L-glutamine + H2O = L-glutamate + NH4(+)</text>
        <dbReference type="Rhea" id="RHEA:15889"/>
        <dbReference type="ChEBI" id="CHEBI:15377"/>
        <dbReference type="ChEBI" id="CHEBI:28938"/>
        <dbReference type="ChEBI" id="CHEBI:29985"/>
        <dbReference type="ChEBI" id="CHEBI:58359"/>
    </reaction>
</comment>
<dbReference type="SMART" id="SM01097">
    <property type="entry name" value="CPSase_sm_chain"/>
    <property type="match status" value="1"/>
</dbReference>
<dbReference type="InterPro" id="IPR006274">
    <property type="entry name" value="CarbamoylP_synth_ssu"/>
</dbReference>
<dbReference type="FunFam" id="3.50.30.20:FF:000001">
    <property type="entry name" value="Carbamoyl-phosphate synthase small chain"/>
    <property type="match status" value="1"/>
</dbReference>
<evidence type="ECO:0000256" key="10">
    <source>
        <dbReference type="ARBA" id="ARBA00049285"/>
    </source>
</evidence>
<protein>
    <recommendedName>
        <fullName evidence="11">Carbamoyl phosphate synthase small chain</fullName>
        <ecNumber evidence="11">6.3.5.5</ecNumber>
    </recommendedName>
    <alternativeName>
        <fullName evidence="11">Carbamoyl phosphate synthetase glutamine chain</fullName>
    </alternativeName>
</protein>
<evidence type="ECO:0000313" key="13">
    <source>
        <dbReference type="EMBL" id="KJJ86058.1"/>
    </source>
</evidence>
<dbReference type="GO" id="GO:0006207">
    <property type="term" value="P:'de novo' pyrimidine nucleobase biosynthetic process"/>
    <property type="evidence" value="ECO:0007669"/>
    <property type="project" value="InterPro"/>
</dbReference>
<name>A0A0F0CRU2_9BACT</name>
<dbReference type="PANTHER" id="PTHR43418:SF7">
    <property type="entry name" value="CARBAMOYL-PHOSPHATE SYNTHASE SMALL CHAIN"/>
    <property type="match status" value="1"/>
</dbReference>
<dbReference type="GO" id="GO:0005524">
    <property type="term" value="F:ATP binding"/>
    <property type="evidence" value="ECO:0007669"/>
    <property type="project" value="UniProtKB-UniRule"/>
</dbReference>